<reference evidence="3" key="1">
    <citation type="journal article" date="2013" name="Science">
        <title>The Amborella genome and the evolution of flowering plants.</title>
        <authorList>
            <consortium name="Amborella Genome Project"/>
        </authorList>
    </citation>
    <scope>NUCLEOTIDE SEQUENCE [LARGE SCALE GENOMIC DNA]</scope>
</reference>
<dbReference type="EMBL" id="KI393980">
    <property type="protein sequence ID" value="ERN05867.1"/>
    <property type="molecule type" value="Genomic_DNA"/>
</dbReference>
<dbReference type="Proteomes" id="UP000017836">
    <property type="component" value="Unassembled WGS sequence"/>
</dbReference>
<name>W1P7L0_AMBTC</name>
<sequence>MEDGFMPKRKEPKPNSSRGESALVYDNTFESDGAAAQVPEKMIDVPTIEMLVRATLRATVSPHPSFGLLNVDPLAIVAIDDSEDKQVLAGDGDDRQNLKMQALVELDASCYLALVEVEETPPLRVIPAPAPLLLQFTASRTETRIA</sequence>
<proteinExistence type="predicted"/>
<dbReference type="Gramene" id="ERN05867">
    <property type="protein sequence ID" value="ERN05867"/>
    <property type="gene ID" value="AMTR_s00006p00264490"/>
</dbReference>
<dbReference type="AlphaFoldDB" id="W1P7L0"/>
<evidence type="ECO:0000256" key="1">
    <source>
        <dbReference type="SAM" id="MobiDB-lite"/>
    </source>
</evidence>
<protein>
    <submittedName>
        <fullName evidence="2">Uncharacterized protein</fullName>
    </submittedName>
</protein>
<dbReference type="HOGENOM" id="CLU_1779914_0_0_1"/>
<accession>W1P7L0</accession>
<evidence type="ECO:0000313" key="2">
    <source>
        <dbReference type="EMBL" id="ERN05867.1"/>
    </source>
</evidence>
<evidence type="ECO:0000313" key="3">
    <source>
        <dbReference type="Proteomes" id="UP000017836"/>
    </source>
</evidence>
<keyword evidence="3" id="KW-1185">Reference proteome</keyword>
<feature type="compositionally biased region" description="Basic and acidic residues" evidence="1">
    <location>
        <begin position="1"/>
        <end position="13"/>
    </location>
</feature>
<feature type="region of interest" description="Disordered" evidence="1">
    <location>
        <begin position="1"/>
        <end position="22"/>
    </location>
</feature>
<gene>
    <name evidence="2" type="ORF">AMTR_s00006p00264490</name>
</gene>
<organism evidence="2 3">
    <name type="scientific">Amborella trichopoda</name>
    <dbReference type="NCBI Taxonomy" id="13333"/>
    <lineage>
        <taxon>Eukaryota</taxon>
        <taxon>Viridiplantae</taxon>
        <taxon>Streptophyta</taxon>
        <taxon>Embryophyta</taxon>
        <taxon>Tracheophyta</taxon>
        <taxon>Spermatophyta</taxon>
        <taxon>Magnoliopsida</taxon>
        <taxon>Amborellales</taxon>
        <taxon>Amborellaceae</taxon>
        <taxon>Amborella</taxon>
    </lineage>
</organism>